<feature type="region of interest" description="Disordered" evidence="1">
    <location>
        <begin position="132"/>
        <end position="180"/>
    </location>
</feature>
<gene>
    <name evidence="2" type="ORF">UFOVP139_29</name>
</gene>
<dbReference type="InterPro" id="IPR007731">
    <property type="entry name" value="DUF669"/>
</dbReference>
<sequence>MSKFGFDLNEYQGEERGSYDPIPKGEYKMKATEAEFKDTRSGGQMIAVTFEVVGGEHNGRKIWNNFNVVNNSEKAQRIGREQVSAWAKASGKPNATDFNELLERPFGALVDIEKGTDGYADKNRIYGFIQSSSSAPAPTAAKKAAPTPPPAKSLLDLEEDVPPPVPKTEAPAGGKKNPWD</sequence>
<reference evidence="2" key="1">
    <citation type="submission" date="2020-04" db="EMBL/GenBank/DDBJ databases">
        <authorList>
            <person name="Chiriac C."/>
            <person name="Salcher M."/>
            <person name="Ghai R."/>
            <person name="Kavagutti S V."/>
        </authorList>
    </citation>
    <scope>NUCLEOTIDE SEQUENCE</scope>
</reference>
<dbReference type="EMBL" id="LR796259">
    <property type="protein sequence ID" value="CAB4132214.1"/>
    <property type="molecule type" value="Genomic_DNA"/>
</dbReference>
<organism evidence="2">
    <name type="scientific">uncultured Caudovirales phage</name>
    <dbReference type="NCBI Taxonomy" id="2100421"/>
    <lineage>
        <taxon>Viruses</taxon>
        <taxon>Duplodnaviria</taxon>
        <taxon>Heunggongvirae</taxon>
        <taxon>Uroviricota</taxon>
        <taxon>Caudoviricetes</taxon>
        <taxon>Peduoviridae</taxon>
        <taxon>Maltschvirus</taxon>
        <taxon>Maltschvirus maltsch</taxon>
    </lineage>
</organism>
<dbReference type="Pfam" id="PF05037">
    <property type="entry name" value="DUF669"/>
    <property type="match status" value="1"/>
</dbReference>
<name>A0A6J5LCG4_9CAUD</name>
<proteinExistence type="predicted"/>
<protein>
    <submittedName>
        <fullName evidence="2">Uncharacterized protein</fullName>
    </submittedName>
</protein>
<accession>A0A6J5LCG4</accession>
<evidence type="ECO:0000256" key="1">
    <source>
        <dbReference type="SAM" id="MobiDB-lite"/>
    </source>
</evidence>
<evidence type="ECO:0000313" key="2">
    <source>
        <dbReference type="EMBL" id="CAB4132214.1"/>
    </source>
</evidence>
<feature type="compositionally biased region" description="Low complexity" evidence="1">
    <location>
        <begin position="132"/>
        <end position="145"/>
    </location>
</feature>